<dbReference type="PROSITE" id="PS50082">
    <property type="entry name" value="WD_REPEATS_2"/>
    <property type="match status" value="2"/>
</dbReference>
<sequence length="533" mass="54500">MEPELPTTAAPAAAPSASATAAYAAEAAAIACLGTGRYLSMEKDPAAVRSTISLAVAADGSRFASTHGDTAVRVWDLPSGLLRATLHGHPRTPWTVRWHPAERDVLASGCLGQQVRVWRVDTGACTAVQAFPAEISGVAFHPAGDVLAVGTGRRAFLWRYAAPDSTPVEVLNAIHPLRLVDFHPTGELLLVGRKNQRPVTLASQFTLKLDVHRFTRHDGPSDEAVCSGQDDEGRHERPGVTATNTGGSSDPSGGMAAWFGPSVLTIPAAVAYNDAGVAFSPCGKMLAACIPAATDEETGNGASVAHAGGVTPAAPSDSGEAGYRIAILSLCPSSLGNCIASTPLDEGHTSALTNLCFSPTSGHLLAGFSFRPSNPHLRAAKDALAAAVAVAAQDDGNALPSGPSGAAEHCVVEPQGATAHVEGDSLETPASPQPVSATKTAEGSSAARPAPPTVPVVDIFSVEDGLRRVHRIHAGLRVTGGGVHTIHDEINCAVFASQSGADIAVIYGTQQGLVRVVDGGQQAGSTTGMTVEK</sequence>
<dbReference type="GO" id="GO:1990756">
    <property type="term" value="F:ubiquitin-like ligase-substrate adaptor activity"/>
    <property type="evidence" value="ECO:0007669"/>
    <property type="project" value="TreeGrafter"/>
</dbReference>
<name>A0A1X6NL75_PORUM</name>
<gene>
    <name evidence="3" type="ORF">BU14_1600s0002</name>
</gene>
<reference evidence="3 4" key="1">
    <citation type="submission" date="2017-03" db="EMBL/GenBank/DDBJ databases">
        <title>WGS assembly of Porphyra umbilicalis.</title>
        <authorList>
            <person name="Brawley S.H."/>
            <person name="Blouin N.A."/>
            <person name="Ficko-Blean E."/>
            <person name="Wheeler G.L."/>
            <person name="Lohr M."/>
            <person name="Goodson H.V."/>
            <person name="Jenkins J.W."/>
            <person name="Blaby-Haas C.E."/>
            <person name="Helliwell K.E."/>
            <person name="Chan C."/>
            <person name="Marriage T."/>
            <person name="Bhattacharya D."/>
            <person name="Klein A.S."/>
            <person name="Badis Y."/>
            <person name="Brodie J."/>
            <person name="Cao Y."/>
            <person name="Collen J."/>
            <person name="Dittami S.M."/>
            <person name="Gachon C.M."/>
            <person name="Green B.R."/>
            <person name="Karpowicz S."/>
            <person name="Kim J.W."/>
            <person name="Kudahl U."/>
            <person name="Lin S."/>
            <person name="Michel G."/>
            <person name="Mittag M."/>
            <person name="Olson B.J."/>
            <person name="Pangilinan J."/>
            <person name="Peng Y."/>
            <person name="Qiu H."/>
            <person name="Shu S."/>
            <person name="Singer J.T."/>
            <person name="Smith A.G."/>
            <person name="Sprecher B.N."/>
            <person name="Wagner V."/>
            <person name="Wang W."/>
            <person name="Wang Z.-Y."/>
            <person name="Yan J."/>
            <person name="Yarish C."/>
            <person name="Zoeuner-Riek S."/>
            <person name="Zhuang Y."/>
            <person name="Zou Y."/>
            <person name="Lindquist E.A."/>
            <person name="Grimwood J."/>
            <person name="Barry K."/>
            <person name="Rokhsar D.S."/>
            <person name="Schmutz J."/>
            <person name="Stiller J.W."/>
            <person name="Grossman A.R."/>
            <person name="Prochnik S.E."/>
        </authorList>
    </citation>
    <scope>NUCLEOTIDE SEQUENCE [LARGE SCALE GENOMIC DNA]</scope>
    <source>
        <strain evidence="3">4086291</strain>
    </source>
</reference>
<dbReference type="SMART" id="SM00320">
    <property type="entry name" value="WD40"/>
    <property type="match status" value="3"/>
</dbReference>
<evidence type="ECO:0000256" key="1">
    <source>
        <dbReference type="PROSITE-ProRule" id="PRU00221"/>
    </source>
</evidence>
<dbReference type="Pfam" id="PF00400">
    <property type="entry name" value="WD40"/>
    <property type="match status" value="1"/>
</dbReference>
<feature type="region of interest" description="Disordered" evidence="2">
    <location>
        <begin position="218"/>
        <end position="253"/>
    </location>
</feature>
<protein>
    <submittedName>
        <fullName evidence="3">Uncharacterized protein</fullName>
    </submittedName>
</protein>
<dbReference type="InterPro" id="IPR036322">
    <property type="entry name" value="WD40_repeat_dom_sf"/>
</dbReference>
<feature type="compositionally biased region" description="Polar residues" evidence="2">
    <location>
        <begin position="241"/>
        <end position="251"/>
    </location>
</feature>
<feature type="repeat" description="WD" evidence="1">
    <location>
        <begin position="53"/>
        <end position="85"/>
    </location>
</feature>
<dbReference type="Gene3D" id="2.130.10.10">
    <property type="entry name" value="YVTN repeat-like/Quinoprotein amine dehydrogenase"/>
    <property type="match status" value="1"/>
</dbReference>
<keyword evidence="4" id="KW-1185">Reference proteome</keyword>
<feature type="region of interest" description="Disordered" evidence="2">
    <location>
        <begin position="419"/>
        <end position="452"/>
    </location>
</feature>
<dbReference type="GO" id="GO:0000045">
    <property type="term" value="P:autophagosome assembly"/>
    <property type="evidence" value="ECO:0007669"/>
    <property type="project" value="TreeGrafter"/>
</dbReference>
<dbReference type="InterPro" id="IPR015943">
    <property type="entry name" value="WD40/YVTN_repeat-like_dom_sf"/>
</dbReference>
<dbReference type="InterPro" id="IPR052596">
    <property type="entry name" value="AMBRA1_autophagy"/>
</dbReference>
<proteinExistence type="predicted"/>
<dbReference type="InterPro" id="IPR001680">
    <property type="entry name" value="WD40_rpt"/>
</dbReference>
<evidence type="ECO:0000313" key="3">
    <source>
        <dbReference type="EMBL" id="OSX69348.1"/>
    </source>
</evidence>
<keyword evidence="1" id="KW-0853">WD repeat</keyword>
<dbReference type="Proteomes" id="UP000218209">
    <property type="component" value="Unassembled WGS sequence"/>
</dbReference>
<feature type="compositionally biased region" description="Polar residues" evidence="2">
    <location>
        <begin position="428"/>
        <end position="443"/>
    </location>
</feature>
<dbReference type="PANTHER" id="PTHR22874">
    <property type="entry name" value="ACTIVATING MOLECULE IN BECN1-REGULATED AUTOPHAGY PROTEIN 1"/>
    <property type="match status" value="1"/>
</dbReference>
<dbReference type="PANTHER" id="PTHR22874:SF1">
    <property type="entry name" value="ACTIVATING MOLECULE IN BECN1-REGULATED AUTOPHAGY PROTEIN 1"/>
    <property type="match status" value="1"/>
</dbReference>
<dbReference type="SUPFAM" id="SSF50978">
    <property type="entry name" value="WD40 repeat-like"/>
    <property type="match status" value="1"/>
</dbReference>
<dbReference type="GO" id="GO:0080008">
    <property type="term" value="C:Cul4-RING E3 ubiquitin ligase complex"/>
    <property type="evidence" value="ECO:0007669"/>
    <property type="project" value="TreeGrafter"/>
</dbReference>
<evidence type="ECO:0000313" key="4">
    <source>
        <dbReference type="Proteomes" id="UP000218209"/>
    </source>
</evidence>
<evidence type="ECO:0000256" key="2">
    <source>
        <dbReference type="SAM" id="MobiDB-lite"/>
    </source>
</evidence>
<dbReference type="EMBL" id="KV919604">
    <property type="protein sequence ID" value="OSX69348.1"/>
    <property type="molecule type" value="Genomic_DNA"/>
</dbReference>
<organism evidence="3 4">
    <name type="scientific">Porphyra umbilicalis</name>
    <name type="common">Purple laver</name>
    <name type="synonym">Red alga</name>
    <dbReference type="NCBI Taxonomy" id="2786"/>
    <lineage>
        <taxon>Eukaryota</taxon>
        <taxon>Rhodophyta</taxon>
        <taxon>Bangiophyceae</taxon>
        <taxon>Bangiales</taxon>
        <taxon>Bangiaceae</taxon>
        <taxon>Porphyra</taxon>
    </lineage>
</organism>
<dbReference type="GO" id="GO:0000423">
    <property type="term" value="P:mitophagy"/>
    <property type="evidence" value="ECO:0007669"/>
    <property type="project" value="TreeGrafter"/>
</dbReference>
<dbReference type="AlphaFoldDB" id="A0A1X6NL75"/>
<accession>A0A1X6NL75</accession>
<dbReference type="OrthoDB" id="6363363at2759"/>
<feature type="repeat" description="WD" evidence="1">
    <location>
        <begin position="86"/>
        <end position="128"/>
    </location>
</feature>